<dbReference type="AlphaFoldDB" id="A0A3S0VSG6"/>
<evidence type="ECO:0000256" key="1">
    <source>
        <dbReference type="ARBA" id="ARBA00004141"/>
    </source>
</evidence>
<sequence length="144" mass="15425">MAELCFGATIPVSVVAEAFLRFDPENYDHYIVLYQRLPRVLIALHAGALMACGLVLQGLTGIRWLHPQRWASMPGRCSSFLAGAYFLNLGIDGRGAAAVLRISGYLPCRRGTARGSGTGPERVGIDLVGALTSMLPSASPMPYC</sequence>
<keyword evidence="2" id="KW-0812">Transmembrane</keyword>
<proteinExistence type="predicted"/>
<dbReference type="GO" id="GO:0016020">
    <property type="term" value="C:membrane"/>
    <property type="evidence" value="ECO:0007669"/>
    <property type="project" value="UniProtKB-SubCell"/>
</dbReference>
<comment type="caution">
    <text evidence="5">The sequence shown here is derived from an EMBL/GenBank/DDBJ whole genome shotgun (WGS) entry which is preliminary data.</text>
</comment>
<gene>
    <name evidence="5" type="ORF">DSL92_07620</name>
</gene>
<protein>
    <submittedName>
        <fullName evidence="5">Uncharacterized protein</fullName>
    </submittedName>
</protein>
<evidence type="ECO:0000256" key="2">
    <source>
        <dbReference type="ARBA" id="ARBA00022692"/>
    </source>
</evidence>
<name>A0A3S0VSG6_9GAMM</name>
<evidence type="ECO:0000256" key="3">
    <source>
        <dbReference type="ARBA" id="ARBA00022989"/>
    </source>
</evidence>
<evidence type="ECO:0000256" key="4">
    <source>
        <dbReference type="ARBA" id="ARBA00023136"/>
    </source>
</evidence>
<reference evidence="5" key="1">
    <citation type="submission" date="2018-12" db="EMBL/GenBank/DDBJ databases">
        <authorList>
            <person name="Jadhav K."/>
            <person name="Kushwaha B."/>
            <person name="Jadhav I."/>
        </authorList>
    </citation>
    <scope>NUCLEOTIDE SEQUENCE [LARGE SCALE GENOMIC DNA]</scope>
    <source>
        <strain evidence="5">SBS 10</strain>
    </source>
</reference>
<dbReference type="EMBL" id="RXHI01000024">
    <property type="protein sequence ID" value="RUA22093.1"/>
    <property type="molecule type" value="Genomic_DNA"/>
</dbReference>
<evidence type="ECO:0000313" key="5">
    <source>
        <dbReference type="EMBL" id="RUA22093.1"/>
    </source>
</evidence>
<accession>A0A3S0VSG6</accession>
<keyword evidence="3" id="KW-1133">Transmembrane helix</keyword>
<dbReference type="InterPro" id="IPR037294">
    <property type="entry name" value="ABC_BtuC-like"/>
</dbReference>
<comment type="subcellular location">
    <subcellularLocation>
        <location evidence="1">Membrane</location>
        <topology evidence="1">Multi-pass membrane protein</topology>
    </subcellularLocation>
</comment>
<keyword evidence="4" id="KW-0472">Membrane</keyword>
<dbReference type="Gene3D" id="1.10.3470.10">
    <property type="entry name" value="ABC transporter involved in vitamin B12 uptake, BtuC"/>
    <property type="match status" value="1"/>
</dbReference>
<organism evidence="5">
    <name type="scientific">Billgrantia gudaonensis</name>
    <dbReference type="NCBI Taxonomy" id="376427"/>
    <lineage>
        <taxon>Bacteria</taxon>
        <taxon>Pseudomonadati</taxon>
        <taxon>Pseudomonadota</taxon>
        <taxon>Gammaproteobacteria</taxon>
        <taxon>Oceanospirillales</taxon>
        <taxon>Halomonadaceae</taxon>
        <taxon>Billgrantia</taxon>
    </lineage>
</organism>